<dbReference type="Gene3D" id="3.30.70.270">
    <property type="match status" value="1"/>
</dbReference>
<name>A0A931F6V6_9FIRM</name>
<dbReference type="InterPro" id="IPR000160">
    <property type="entry name" value="GGDEF_dom"/>
</dbReference>
<dbReference type="SMART" id="SM00267">
    <property type="entry name" value="GGDEF"/>
    <property type="match status" value="1"/>
</dbReference>
<dbReference type="Proteomes" id="UP000621436">
    <property type="component" value="Unassembled WGS sequence"/>
</dbReference>
<gene>
    <name evidence="2" type="ORF">I0Q91_02740</name>
</gene>
<dbReference type="AlphaFoldDB" id="A0A931F6V6"/>
<feature type="domain" description="GGDEF" evidence="1">
    <location>
        <begin position="78"/>
        <end position="206"/>
    </location>
</feature>
<sequence length="206" mass="24641">MDYQDITEIYQEIQKSLKKDPECQNLIYNYQINPDYRELSRDFIQELDFKKEVNLICDKSKLKQELKTEINRQLRYNGNVSLIILHFDLLKSLKEKSNYRYWDTMFLRLSEIISRKIRKVDILARWSRDILIIINPNTRLNSAINLGKRISREIDKQKFDGIGNFNFKFGVTALRPQENCIDLLDRVEPAIDLLREKGEINLYIFS</sequence>
<dbReference type="InterPro" id="IPR029787">
    <property type="entry name" value="Nucleotide_cyclase"/>
</dbReference>
<dbReference type="EMBL" id="JADPIE010000001">
    <property type="protein sequence ID" value="MBF8435986.1"/>
    <property type="molecule type" value="Genomic_DNA"/>
</dbReference>
<proteinExistence type="predicted"/>
<dbReference type="SUPFAM" id="SSF55073">
    <property type="entry name" value="Nucleotide cyclase"/>
    <property type="match status" value="1"/>
</dbReference>
<organism evidence="2 3">
    <name type="scientific">Halonatronomonas betaini</name>
    <dbReference type="NCBI Taxonomy" id="2778430"/>
    <lineage>
        <taxon>Bacteria</taxon>
        <taxon>Bacillati</taxon>
        <taxon>Bacillota</taxon>
        <taxon>Clostridia</taxon>
        <taxon>Halanaerobiales</taxon>
        <taxon>Halarsenatibacteraceae</taxon>
        <taxon>Halonatronomonas</taxon>
    </lineage>
</organism>
<reference evidence="2" key="1">
    <citation type="submission" date="2020-11" db="EMBL/GenBank/DDBJ databases">
        <title>Halonatronomonas betainensis gen. nov., sp. nov. a novel haloalkaliphilic representative of the family Halanaerobiacae capable of betaine degradation.</title>
        <authorList>
            <person name="Boltyanskaya Y."/>
            <person name="Kevbrin V."/>
            <person name="Detkova E."/>
            <person name="Grouzdev D.S."/>
            <person name="Koziaeva V."/>
            <person name="Zhilina T."/>
        </authorList>
    </citation>
    <scope>NUCLEOTIDE SEQUENCE</scope>
    <source>
        <strain evidence="2">Z-7014</strain>
    </source>
</reference>
<dbReference type="RefSeq" id="WP_270452725.1">
    <property type="nucleotide sequence ID" value="NZ_JADPIE010000001.1"/>
</dbReference>
<protein>
    <submittedName>
        <fullName evidence="2">Diguanylate cyclase</fullName>
    </submittedName>
</protein>
<keyword evidence="3" id="KW-1185">Reference proteome</keyword>
<dbReference type="PROSITE" id="PS50887">
    <property type="entry name" value="GGDEF"/>
    <property type="match status" value="1"/>
</dbReference>
<dbReference type="NCBIfam" id="TIGR00254">
    <property type="entry name" value="GGDEF"/>
    <property type="match status" value="1"/>
</dbReference>
<evidence type="ECO:0000259" key="1">
    <source>
        <dbReference type="PROSITE" id="PS50887"/>
    </source>
</evidence>
<dbReference type="InterPro" id="IPR043128">
    <property type="entry name" value="Rev_trsase/Diguanyl_cyclase"/>
</dbReference>
<evidence type="ECO:0000313" key="3">
    <source>
        <dbReference type="Proteomes" id="UP000621436"/>
    </source>
</evidence>
<evidence type="ECO:0000313" key="2">
    <source>
        <dbReference type="EMBL" id="MBF8435986.1"/>
    </source>
</evidence>
<accession>A0A931F6V6</accession>
<comment type="caution">
    <text evidence="2">The sequence shown here is derived from an EMBL/GenBank/DDBJ whole genome shotgun (WGS) entry which is preliminary data.</text>
</comment>
<dbReference type="Pfam" id="PF00990">
    <property type="entry name" value="GGDEF"/>
    <property type="match status" value="1"/>
</dbReference>